<dbReference type="CDD" id="cd04171">
    <property type="entry name" value="SelB"/>
    <property type="match status" value="1"/>
</dbReference>
<dbReference type="PROSITE" id="PS51722">
    <property type="entry name" value="G_TR_2"/>
    <property type="match status" value="1"/>
</dbReference>
<dbReference type="SUPFAM" id="SSF50465">
    <property type="entry name" value="EF-Tu/eEF-1alpha/eIF2-gamma C-terminal domain"/>
    <property type="match status" value="1"/>
</dbReference>
<dbReference type="Gene3D" id="2.40.30.10">
    <property type="entry name" value="Translation factors"/>
    <property type="match status" value="1"/>
</dbReference>
<dbReference type="InterPro" id="IPR057335">
    <property type="entry name" value="Beta-barrel_SelB"/>
</dbReference>
<proteinExistence type="predicted"/>
<keyword evidence="3" id="KW-0963">Cytoplasm</keyword>
<dbReference type="InterPro" id="IPR004535">
    <property type="entry name" value="Transl_elong_SelB"/>
</dbReference>
<keyword evidence="5" id="KW-0648">Protein biosynthesis</keyword>
<keyword evidence="4" id="KW-0547">Nucleotide-binding</keyword>
<dbReference type="Pfam" id="PF09107">
    <property type="entry name" value="WHD_3rd_SelB"/>
    <property type="match status" value="1"/>
</dbReference>
<dbReference type="SUPFAM" id="SSF46785">
    <property type="entry name" value="Winged helix' DNA-binding domain"/>
    <property type="match status" value="2"/>
</dbReference>
<dbReference type="EMBL" id="BLJN01000002">
    <property type="protein sequence ID" value="GFE80545.1"/>
    <property type="molecule type" value="Genomic_DNA"/>
</dbReference>
<dbReference type="InterPro" id="IPR000795">
    <property type="entry name" value="T_Tr_GTP-bd_dom"/>
</dbReference>
<accession>A0A829YBM7</accession>
<evidence type="ECO:0000256" key="4">
    <source>
        <dbReference type="ARBA" id="ARBA00022741"/>
    </source>
</evidence>
<dbReference type="Pfam" id="PF25461">
    <property type="entry name" value="Beta-barrel_SelB"/>
    <property type="match status" value="1"/>
</dbReference>
<dbReference type="AlphaFoldDB" id="A0A829YBM7"/>
<dbReference type="InterPro" id="IPR015190">
    <property type="entry name" value="Elong_fac_SelB-wing-hlx_typ-2"/>
</dbReference>
<evidence type="ECO:0000313" key="11">
    <source>
        <dbReference type="Proteomes" id="UP000445000"/>
    </source>
</evidence>
<protein>
    <recommendedName>
        <fullName evidence="2">Selenocysteine-specific elongation factor</fullName>
    </recommendedName>
    <alternativeName>
        <fullName evidence="8">SelB translation factor</fullName>
    </alternativeName>
</protein>
<evidence type="ECO:0000256" key="6">
    <source>
        <dbReference type="ARBA" id="ARBA00023134"/>
    </source>
</evidence>
<dbReference type="PRINTS" id="PR00315">
    <property type="entry name" value="ELONGATNFCT"/>
</dbReference>
<dbReference type="InterPro" id="IPR004161">
    <property type="entry name" value="EFTu-like_2"/>
</dbReference>
<keyword evidence="11" id="KW-1185">Reference proteome</keyword>
<sequence>MLVATAGHIDHGKTSLIRALTGVATDRLPEERARGISIDLGFAYWQPDAGPTIGFVDVPGHERYVRNMLAGASGIDFALLVVAADDGVMPQTVEHVQILDLLAVARGTVAITKCDRSSPERIVEVRQQVEALLSTTALASAPMFEVSATTGAGVLALGAALCEANRVEHKRLIHERNFRLAIDRAFSVSGAGTVVTGTVRDGALDVGARLLLSPHNLEVRVRGLQSAGQPRTQVHAGERCAINLTGVEVAQIHRGDWLIVPSMHAPTMRLEVRLKLLDVRTLKHNAPVHFHHGTADISARVLLPKQASISPGTEAAIQLALDHPTCAVAGDRFVLRDHSGRLLMGGGTIVDPLAPTERRKQSDRAAVSAALQSIQPAEALAALLAVPGHEVDTVDFERRFNLTPAAARTIYKNADVVLLSPLAVPARRVAAITENIVDSLETFHREHPDARGMSARELKASLTTPISTDAFLALQKELTENHVIATSGSVMKLPGHTVDFSAADDERWRKVQRLVQSRGALLFSPREVTAEAKISEPVVKAMLYRRRSSGDVWRIDDERFMLRDQVAALAARAAVLAREVGSRGFTAAQYRDATGIGRNQVIRILEFFDSIGVTRRDGDRRKVRPDYFLIVGTAPPYRRPLDKPARSTAP</sequence>
<dbReference type="Pfam" id="PF09106">
    <property type="entry name" value="WHD_2nd_SelB"/>
    <property type="match status" value="1"/>
</dbReference>
<keyword evidence="6" id="KW-0342">GTP-binding</keyword>
<evidence type="ECO:0000256" key="5">
    <source>
        <dbReference type="ARBA" id="ARBA00022917"/>
    </source>
</evidence>
<dbReference type="InterPro" id="IPR027417">
    <property type="entry name" value="P-loop_NTPase"/>
</dbReference>
<evidence type="ECO:0000313" key="10">
    <source>
        <dbReference type="EMBL" id="GFE80545.1"/>
    </source>
</evidence>
<organism evidence="10 11">
    <name type="scientific">Steroidobacter agaridevorans</name>
    <dbReference type="NCBI Taxonomy" id="2695856"/>
    <lineage>
        <taxon>Bacteria</taxon>
        <taxon>Pseudomonadati</taxon>
        <taxon>Pseudomonadota</taxon>
        <taxon>Gammaproteobacteria</taxon>
        <taxon>Steroidobacterales</taxon>
        <taxon>Steroidobacteraceae</taxon>
        <taxon>Steroidobacter</taxon>
    </lineage>
</organism>
<dbReference type="InterPro" id="IPR009000">
    <property type="entry name" value="Transl_B-barrel_sf"/>
</dbReference>
<dbReference type="GO" id="GO:0005525">
    <property type="term" value="F:GTP binding"/>
    <property type="evidence" value="ECO:0007669"/>
    <property type="project" value="UniProtKB-KW"/>
</dbReference>
<dbReference type="SUPFAM" id="SSF52540">
    <property type="entry name" value="P-loop containing nucleoside triphosphate hydrolases"/>
    <property type="match status" value="1"/>
</dbReference>
<dbReference type="GO" id="GO:0001514">
    <property type="term" value="P:selenocysteine incorporation"/>
    <property type="evidence" value="ECO:0007669"/>
    <property type="project" value="InterPro"/>
</dbReference>
<reference evidence="11" key="1">
    <citation type="submission" date="2020-01" db="EMBL/GenBank/DDBJ databases">
        <title>'Steroidobacter agaridevorans' sp. nov., agar-degrading bacteria isolated from rhizosphere soils.</title>
        <authorList>
            <person name="Ikenaga M."/>
            <person name="Kataoka M."/>
            <person name="Murouchi A."/>
            <person name="Katsuragi S."/>
            <person name="Sakai M."/>
        </authorList>
    </citation>
    <scope>NUCLEOTIDE SEQUENCE [LARGE SCALE GENOMIC DNA]</scope>
    <source>
        <strain evidence="11">YU21-B</strain>
    </source>
</reference>
<dbReference type="PANTHER" id="PTHR43721">
    <property type="entry name" value="ELONGATION FACTOR TU-RELATED"/>
    <property type="match status" value="1"/>
</dbReference>
<dbReference type="Gene3D" id="3.40.50.300">
    <property type="entry name" value="P-loop containing nucleotide triphosphate hydrolases"/>
    <property type="match status" value="1"/>
</dbReference>
<name>A0A829YBM7_9GAMM</name>
<dbReference type="Proteomes" id="UP000445000">
    <property type="component" value="Unassembled WGS sequence"/>
</dbReference>
<dbReference type="GO" id="GO:0003924">
    <property type="term" value="F:GTPase activity"/>
    <property type="evidence" value="ECO:0007669"/>
    <property type="project" value="InterPro"/>
</dbReference>
<dbReference type="InterPro" id="IPR036388">
    <property type="entry name" value="WH-like_DNA-bd_sf"/>
</dbReference>
<comment type="subcellular location">
    <subcellularLocation>
        <location evidence="1">Cytoplasm</location>
    </subcellularLocation>
</comment>
<dbReference type="Pfam" id="PF03144">
    <property type="entry name" value="GTP_EFTU_D2"/>
    <property type="match status" value="1"/>
</dbReference>
<dbReference type="GO" id="GO:0003746">
    <property type="term" value="F:translation elongation factor activity"/>
    <property type="evidence" value="ECO:0007669"/>
    <property type="project" value="InterPro"/>
</dbReference>
<dbReference type="GO" id="GO:0003723">
    <property type="term" value="F:RNA binding"/>
    <property type="evidence" value="ECO:0007669"/>
    <property type="project" value="InterPro"/>
</dbReference>
<dbReference type="InterPro" id="IPR036390">
    <property type="entry name" value="WH_DNA-bd_sf"/>
</dbReference>
<dbReference type="InterPro" id="IPR009001">
    <property type="entry name" value="Transl_elong_EF1A/Init_IF2_C"/>
</dbReference>
<evidence type="ECO:0000256" key="2">
    <source>
        <dbReference type="ARBA" id="ARBA00015953"/>
    </source>
</evidence>
<gene>
    <name evidence="10" type="primary">selB_1</name>
    <name evidence="10" type="ORF">GCM10011487_25450</name>
</gene>
<dbReference type="Gene3D" id="1.10.10.2770">
    <property type="match status" value="1"/>
</dbReference>
<dbReference type="GO" id="GO:0005737">
    <property type="term" value="C:cytoplasm"/>
    <property type="evidence" value="ECO:0007669"/>
    <property type="project" value="UniProtKB-SubCell"/>
</dbReference>
<dbReference type="Pfam" id="PF00009">
    <property type="entry name" value="GTP_EFTU"/>
    <property type="match status" value="1"/>
</dbReference>
<dbReference type="Gene3D" id="1.10.10.10">
    <property type="entry name" value="Winged helix-like DNA-binding domain superfamily/Winged helix DNA-binding domain"/>
    <property type="match status" value="1"/>
</dbReference>
<dbReference type="RefSeq" id="WP_161812214.1">
    <property type="nucleotide sequence ID" value="NZ_BLJN01000002.1"/>
</dbReference>
<evidence type="ECO:0000256" key="1">
    <source>
        <dbReference type="ARBA" id="ARBA00004496"/>
    </source>
</evidence>
<dbReference type="NCBIfam" id="TIGR00475">
    <property type="entry name" value="selB"/>
    <property type="match status" value="1"/>
</dbReference>
<dbReference type="CDD" id="cd03696">
    <property type="entry name" value="SelB_II"/>
    <property type="match status" value="1"/>
</dbReference>
<dbReference type="SUPFAM" id="SSF50447">
    <property type="entry name" value="Translation proteins"/>
    <property type="match status" value="1"/>
</dbReference>
<evidence type="ECO:0000256" key="8">
    <source>
        <dbReference type="ARBA" id="ARBA00031615"/>
    </source>
</evidence>
<comment type="function">
    <text evidence="7">Translation factor necessary for the incorporation of selenocysteine into proteins. It probably replaces EF-Tu for the insertion of selenocysteine directed by the UGA codon. SelB binds GTP and GDP.</text>
</comment>
<dbReference type="InterPro" id="IPR015191">
    <property type="entry name" value="SelB_WHD4"/>
</dbReference>
<dbReference type="InterPro" id="IPR050055">
    <property type="entry name" value="EF-Tu_GTPase"/>
</dbReference>
<dbReference type="PANTHER" id="PTHR43721:SF22">
    <property type="entry name" value="ELONGATION FACTOR TU, MITOCHONDRIAL"/>
    <property type="match status" value="1"/>
</dbReference>
<evidence type="ECO:0000259" key="9">
    <source>
        <dbReference type="PROSITE" id="PS51722"/>
    </source>
</evidence>
<evidence type="ECO:0000256" key="3">
    <source>
        <dbReference type="ARBA" id="ARBA00022490"/>
    </source>
</evidence>
<comment type="caution">
    <text evidence="10">The sequence shown here is derived from an EMBL/GenBank/DDBJ whole genome shotgun (WGS) entry which is preliminary data.</text>
</comment>
<evidence type="ECO:0000256" key="7">
    <source>
        <dbReference type="ARBA" id="ARBA00025526"/>
    </source>
</evidence>
<dbReference type="CDD" id="cd15491">
    <property type="entry name" value="selB_III"/>
    <property type="match status" value="1"/>
</dbReference>
<feature type="domain" description="Tr-type G" evidence="9">
    <location>
        <begin position="1"/>
        <end position="168"/>
    </location>
</feature>